<dbReference type="Pfam" id="PF13360">
    <property type="entry name" value="PQQ_2"/>
    <property type="match status" value="1"/>
</dbReference>
<evidence type="ECO:0000313" key="4">
    <source>
        <dbReference type="Proteomes" id="UP000605676"/>
    </source>
</evidence>
<comment type="caution">
    <text evidence="3">The sequence shown here is derived from an EMBL/GenBank/DDBJ whole genome shotgun (WGS) entry which is preliminary data.</text>
</comment>
<sequence length="426" mass="47828">MTTKSTGQTFILLLVLFSFFFSSNAQITQFRGPNRDGIFPETGLLKEWPADGPEVLFVTEGLGKTNSSTIATSERIYTTGNIDTLEYLSCMDLNGKVLWQKPYGEVWKNSFPEARCTPTLEGDRIYVLSGMDQMACLNAKTGDEIWSVDLHKEYQSDWDMFGVSESPLLVDDKVIASIGGATAMVIALDKMTGKLIWKSKSLNTKRSNVSPALIEHCGKKYIITASKTHVLSLDTENGEICWDYHYNVLSPKGDNSTIISNIPTYKDSCLWISGGWDAKSTMIRIAPDGRSVTEEFNDRTFDNQNHGVVLVDNFLYGSNFTGRQTGKWICMDWQTGEIKWIGDFHTKGPIISAEGMLYLYEEKRGNMALVKANSKKFEVISSFRVKEGKGPHWARPSIYNGMLLVRHGEVMVAYDVKEKKELISEL</sequence>
<gene>
    <name evidence="3" type="ORF">JIV24_08100</name>
</gene>
<evidence type="ECO:0000259" key="2">
    <source>
        <dbReference type="Pfam" id="PF13360"/>
    </source>
</evidence>
<dbReference type="PANTHER" id="PTHR34512:SF30">
    <property type="entry name" value="OUTER MEMBRANE PROTEIN ASSEMBLY FACTOR BAMB"/>
    <property type="match status" value="1"/>
</dbReference>
<organism evidence="3 4">
    <name type="scientific">Carboxylicivirga marina</name>
    <dbReference type="NCBI Taxonomy" id="2800988"/>
    <lineage>
        <taxon>Bacteria</taxon>
        <taxon>Pseudomonadati</taxon>
        <taxon>Bacteroidota</taxon>
        <taxon>Bacteroidia</taxon>
        <taxon>Marinilabiliales</taxon>
        <taxon>Marinilabiliaceae</taxon>
        <taxon>Carboxylicivirga</taxon>
    </lineage>
</organism>
<dbReference type="InterPro" id="IPR018391">
    <property type="entry name" value="PQQ_b-propeller_rpt"/>
</dbReference>
<keyword evidence="1" id="KW-0732">Signal</keyword>
<proteinExistence type="predicted"/>
<reference evidence="3 4" key="1">
    <citation type="submission" date="2021-01" db="EMBL/GenBank/DDBJ databases">
        <title>Carboxyliciviraga sp.nov., isolated from coastal sediments.</title>
        <authorList>
            <person name="Lu D."/>
            <person name="Zhang T."/>
        </authorList>
    </citation>
    <scope>NUCLEOTIDE SEQUENCE [LARGE SCALE GENOMIC DNA]</scope>
    <source>
        <strain evidence="3 4">N1Y132</strain>
    </source>
</reference>
<name>A0ABS1HI02_9BACT</name>
<protein>
    <submittedName>
        <fullName evidence="3">PQQ-like beta-propeller repeat protein</fullName>
    </submittedName>
</protein>
<dbReference type="InterPro" id="IPR011047">
    <property type="entry name" value="Quinoprotein_ADH-like_sf"/>
</dbReference>
<dbReference type="Gene3D" id="2.130.10.10">
    <property type="entry name" value="YVTN repeat-like/Quinoprotein amine dehydrogenase"/>
    <property type="match status" value="1"/>
</dbReference>
<dbReference type="SMART" id="SM00564">
    <property type="entry name" value="PQQ"/>
    <property type="match status" value="3"/>
</dbReference>
<accession>A0ABS1HI02</accession>
<dbReference type="EMBL" id="JAENRR010000014">
    <property type="protein sequence ID" value="MBK3517298.1"/>
    <property type="molecule type" value="Genomic_DNA"/>
</dbReference>
<dbReference type="PANTHER" id="PTHR34512">
    <property type="entry name" value="CELL SURFACE PROTEIN"/>
    <property type="match status" value="1"/>
</dbReference>
<dbReference type="InterPro" id="IPR002372">
    <property type="entry name" value="PQQ_rpt_dom"/>
</dbReference>
<feature type="domain" description="Pyrrolo-quinoline quinone repeat" evidence="2">
    <location>
        <begin position="89"/>
        <end position="341"/>
    </location>
</feature>
<dbReference type="RefSeq" id="WP_200464525.1">
    <property type="nucleotide sequence ID" value="NZ_JAENRR010000014.1"/>
</dbReference>
<feature type="chain" id="PRO_5046698708" evidence="1">
    <location>
        <begin position="28"/>
        <end position="426"/>
    </location>
</feature>
<keyword evidence="4" id="KW-1185">Reference proteome</keyword>
<evidence type="ECO:0000256" key="1">
    <source>
        <dbReference type="SAM" id="SignalP"/>
    </source>
</evidence>
<evidence type="ECO:0000313" key="3">
    <source>
        <dbReference type="EMBL" id="MBK3517298.1"/>
    </source>
</evidence>
<dbReference type="InterPro" id="IPR015943">
    <property type="entry name" value="WD40/YVTN_repeat-like_dom_sf"/>
</dbReference>
<dbReference type="SUPFAM" id="SSF50998">
    <property type="entry name" value="Quinoprotein alcohol dehydrogenase-like"/>
    <property type="match status" value="1"/>
</dbReference>
<dbReference type="Proteomes" id="UP000605676">
    <property type="component" value="Unassembled WGS sequence"/>
</dbReference>
<feature type="signal peptide" evidence="1">
    <location>
        <begin position="1"/>
        <end position="27"/>
    </location>
</feature>